<dbReference type="EMBL" id="WJHE01000056">
    <property type="protein sequence ID" value="MST31394.1"/>
    <property type="molecule type" value="Genomic_DNA"/>
</dbReference>
<feature type="transmembrane region" description="Helical" evidence="1">
    <location>
        <begin position="21"/>
        <end position="43"/>
    </location>
</feature>
<accession>A0ABW9QNN8</accession>
<keyword evidence="4" id="KW-1185">Reference proteome</keyword>
<keyword evidence="1" id="KW-1133">Transmembrane helix</keyword>
<evidence type="ECO:0000313" key="4">
    <source>
        <dbReference type="Proteomes" id="UP000437736"/>
    </source>
</evidence>
<comment type="caution">
    <text evidence="3">The sequence shown here is derived from an EMBL/GenBank/DDBJ whole genome shotgun (WGS) entry which is preliminary data.</text>
</comment>
<name>A0ABW9QNN8_9ACTN</name>
<proteinExistence type="predicted"/>
<evidence type="ECO:0000259" key="2">
    <source>
        <dbReference type="Pfam" id="PF23636"/>
    </source>
</evidence>
<feature type="transmembrane region" description="Helical" evidence="1">
    <location>
        <begin position="121"/>
        <end position="139"/>
    </location>
</feature>
<keyword evidence="1" id="KW-0472">Membrane</keyword>
<dbReference type="Pfam" id="PF23636">
    <property type="entry name" value="DUF7144"/>
    <property type="match status" value="1"/>
</dbReference>
<dbReference type="InterPro" id="IPR055568">
    <property type="entry name" value="DUF7144"/>
</dbReference>
<keyword evidence="1" id="KW-0812">Transmembrane</keyword>
<feature type="transmembrane region" description="Helical" evidence="1">
    <location>
        <begin position="96"/>
        <end position="115"/>
    </location>
</feature>
<evidence type="ECO:0000256" key="1">
    <source>
        <dbReference type="SAM" id="Phobius"/>
    </source>
</evidence>
<reference evidence="3 4" key="1">
    <citation type="submission" date="2019-11" db="EMBL/GenBank/DDBJ databases">
        <title>Acidiferrimicrobium australis gen. nov., sp. nov., an acidophilic and obligately heterotrophic, member of the Actinobacteria that catalyses dissimilatory oxido- reduction of iron isolated from metal-rich acidic water in Chile.</title>
        <authorList>
            <person name="Gonzalez D."/>
            <person name="Huber K."/>
            <person name="Hedrich S."/>
            <person name="Rojas-Villalobos C."/>
            <person name="Quatrini R."/>
            <person name="Dinamarca M.A."/>
            <person name="Schwarz A."/>
            <person name="Canales C."/>
            <person name="Nancucheo I."/>
        </authorList>
    </citation>
    <scope>NUCLEOTIDE SEQUENCE [LARGE SCALE GENOMIC DNA]</scope>
    <source>
        <strain evidence="3 4">USS-CCA1</strain>
    </source>
</reference>
<protein>
    <recommendedName>
        <fullName evidence="2">DUF7144 domain-containing protein</fullName>
    </recommendedName>
</protein>
<evidence type="ECO:0000313" key="3">
    <source>
        <dbReference type="EMBL" id="MST31394.1"/>
    </source>
</evidence>
<organism evidence="3 4">
    <name type="scientific">Acidiferrimicrobium australe</name>
    <dbReference type="NCBI Taxonomy" id="2664430"/>
    <lineage>
        <taxon>Bacteria</taxon>
        <taxon>Bacillati</taxon>
        <taxon>Actinomycetota</taxon>
        <taxon>Acidimicrobiia</taxon>
        <taxon>Acidimicrobiales</taxon>
        <taxon>Acidimicrobiaceae</taxon>
        <taxon>Acidiferrimicrobium</taxon>
    </lineage>
</organism>
<dbReference type="Proteomes" id="UP000437736">
    <property type="component" value="Unassembled WGS sequence"/>
</dbReference>
<feature type="transmembrane region" description="Helical" evidence="1">
    <location>
        <begin position="63"/>
        <end position="89"/>
    </location>
</feature>
<gene>
    <name evidence="3" type="ORF">GHK86_01430</name>
</gene>
<sequence length="144" mass="15285">MSEGNSSHAPSTGTQRSGWTTFAGIVLVVTGVARVFDSVWAFQYNRALPSDLQGALFGTSLNVYGWLWLFVGAGLMVIGLGLVGIGWLADSEAGRWIGVAAAGIGGITAMSWMAFYPVWTVMYMALAVLVIYALIVHPVKGANR</sequence>
<feature type="domain" description="DUF7144" evidence="2">
    <location>
        <begin position="19"/>
        <end position="137"/>
    </location>
</feature>